<dbReference type="Gene3D" id="2.60.120.620">
    <property type="entry name" value="q2cbj1_9rhob like domain"/>
    <property type="match status" value="1"/>
</dbReference>
<dbReference type="PANTHER" id="PTHR41536">
    <property type="entry name" value="PKHD-TYPE HYDROXYLASE YBIX"/>
    <property type="match status" value="1"/>
</dbReference>
<dbReference type="Pfam" id="PF18331">
    <property type="entry name" value="PKHD_C"/>
    <property type="match status" value="1"/>
</dbReference>
<evidence type="ECO:0000256" key="2">
    <source>
        <dbReference type="ARBA" id="ARBA00022723"/>
    </source>
</evidence>
<dbReference type="InterPro" id="IPR023550">
    <property type="entry name" value="PKHD_hydroxylase"/>
</dbReference>
<dbReference type="PANTHER" id="PTHR41536:SF1">
    <property type="entry name" value="PKHD-TYPE HYDROXYLASE YBIX"/>
    <property type="match status" value="1"/>
</dbReference>
<dbReference type="HAMAP" id="MF_00657">
    <property type="entry name" value="Hydroxyl_YbiX"/>
    <property type="match status" value="1"/>
</dbReference>
<evidence type="ECO:0000313" key="7">
    <source>
        <dbReference type="EMBL" id="KKN80034.1"/>
    </source>
</evidence>
<dbReference type="InterPro" id="IPR005123">
    <property type="entry name" value="Oxoglu/Fe-dep_dioxygenase_dom"/>
</dbReference>
<keyword evidence="5" id="KW-0408">Iron</keyword>
<dbReference type="NCBIfam" id="NF003975">
    <property type="entry name" value="PRK05467.1-4"/>
    <property type="match status" value="1"/>
</dbReference>
<feature type="domain" description="Fe2OG dioxygenase" evidence="6">
    <location>
        <begin position="78"/>
        <end position="178"/>
    </location>
</feature>
<dbReference type="NCBIfam" id="NF003974">
    <property type="entry name" value="PRK05467.1-3"/>
    <property type="match status" value="1"/>
</dbReference>
<dbReference type="GO" id="GO:0031418">
    <property type="term" value="F:L-ascorbic acid binding"/>
    <property type="evidence" value="ECO:0007669"/>
    <property type="project" value="InterPro"/>
</dbReference>
<keyword evidence="3" id="KW-0223">Dioxygenase</keyword>
<dbReference type="EMBL" id="LAZR01000238">
    <property type="protein sequence ID" value="KKN80034.1"/>
    <property type="molecule type" value="Genomic_DNA"/>
</dbReference>
<dbReference type="InterPro" id="IPR044862">
    <property type="entry name" value="Pro_4_hyd_alph_FE2OG_OXY"/>
</dbReference>
<dbReference type="GO" id="GO:0006974">
    <property type="term" value="P:DNA damage response"/>
    <property type="evidence" value="ECO:0007669"/>
    <property type="project" value="TreeGrafter"/>
</dbReference>
<organism evidence="7">
    <name type="scientific">marine sediment metagenome</name>
    <dbReference type="NCBI Taxonomy" id="412755"/>
    <lineage>
        <taxon>unclassified sequences</taxon>
        <taxon>metagenomes</taxon>
        <taxon>ecological metagenomes</taxon>
    </lineage>
</organism>
<evidence type="ECO:0000256" key="3">
    <source>
        <dbReference type="ARBA" id="ARBA00022964"/>
    </source>
</evidence>
<reference evidence="7" key="1">
    <citation type="journal article" date="2015" name="Nature">
        <title>Complex archaea that bridge the gap between prokaryotes and eukaryotes.</title>
        <authorList>
            <person name="Spang A."/>
            <person name="Saw J.H."/>
            <person name="Jorgensen S.L."/>
            <person name="Zaremba-Niedzwiedzka K."/>
            <person name="Martijn J."/>
            <person name="Lind A.E."/>
            <person name="van Eijk R."/>
            <person name="Schleper C."/>
            <person name="Guy L."/>
            <person name="Ettema T.J."/>
        </authorList>
    </citation>
    <scope>NUCLEOTIDE SEQUENCE</scope>
</reference>
<gene>
    <name evidence="7" type="ORF">LCGC14_0334170</name>
</gene>
<sequence>MLVCVEDILSAQELSDIRDALNTAQWDDGRATAGAQSAQTKRNRQIPLNSPVLPDLQTLVLQRLMANPTWVSAALPLHILPPMFNRYEQSETFGVHVDNAIRVNPQTGQRLRTDLSCTLFLNDPQDYDGGDLVIEDNYGTQSVKLPAGHCVLYPSTSLHQVTPVTRGARVASFFWVQSMIRDGGQREILFDLDQSIQDLSASAGLNDPTAVRLTGIYHNLIRQWAET</sequence>
<protein>
    <recommendedName>
        <fullName evidence="6">Fe2OG dioxygenase domain-containing protein</fullName>
    </recommendedName>
</protein>
<proteinExistence type="inferred from homology"/>
<evidence type="ECO:0000256" key="5">
    <source>
        <dbReference type="ARBA" id="ARBA00023004"/>
    </source>
</evidence>
<dbReference type="PROSITE" id="PS51471">
    <property type="entry name" value="FE2OG_OXY"/>
    <property type="match status" value="1"/>
</dbReference>
<accession>A0A0F9TL62</accession>
<dbReference type="GO" id="GO:0005506">
    <property type="term" value="F:iron ion binding"/>
    <property type="evidence" value="ECO:0007669"/>
    <property type="project" value="InterPro"/>
</dbReference>
<dbReference type="GO" id="GO:0016706">
    <property type="term" value="F:2-oxoglutarate-dependent dioxygenase activity"/>
    <property type="evidence" value="ECO:0007669"/>
    <property type="project" value="InterPro"/>
</dbReference>
<evidence type="ECO:0000256" key="4">
    <source>
        <dbReference type="ARBA" id="ARBA00023002"/>
    </source>
</evidence>
<dbReference type="InterPro" id="IPR041097">
    <property type="entry name" value="PKHD_C"/>
</dbReference>
<keyword evidence="4" id="KW-0560">Oxidoreductase</keyword>
<dbReference type="InterPro" id="IPR006620">
    <property type="entry name" value="Pro_4_hyd_alph"/>
</dbReference>
<keyword evidence="2" id="KW-0479">Metal-binding</keyword>
<dbReference type="GO" id="GO:0006879">
    <property type="term" value="P:intracellular iron ion homeostasis"/>
    <property type="evidence" value="ECO:0007669"/>
    <property type="project" value="TreeGrafter"/>
</dbReference>
<dbReference type="AlphaFoldDB" id="A0A0F9TL62"/>
<comment type="cofactor">
    <cofactor evidence="1">
        <name>L-ascorbate</name>
        <dbReference type="ChEBI" id="CHEBI:38290"/>
    </cofactor>
</comment>
<evidence type="ECO:0000256" key="1">
    <source>
        <dbReference type="ARBA" id="ARBA00001961"/>
    </source>
</evidence>
<dbReference type="Gene3D" id="4.10.860.20">
    <property type="entry name" value="Rabenosyn, Rab binding domain"/>
    <property type="match status" value="1"/>
</dbReference>
<dbReference type="NCBIfam" id="NF003973">
    <property type="entry name" value="PRK05467.1-2"/>
    <property type="match status" value="1"/>
</dbReference>
<dbReference type="SMART" id="SM00702">
    <property type="entry name" value="P4Hc"/>
    <property type="match status" value="1"/>
</dbReference>
<evidence type="ECO:0000259" key="6">
    <source>
        <dbReference type="PROSITE" id="PS51471"/>
    </source>
</evidence>
<dbReference type="Pfam" id="PF13640">
    <property type="entry name" value="2OG-FeII_Oxy_3"/>
    <property type="match status" value="1"/>
</dbReference>
<name>A0A0F9TL62_9ZZZZ</name>
<comment type="caution">
    <text evidence="7">The sequence shown here is derived from an EMBL/GenBank/DDBJ whole genome shotgun (WGS) entry which is preliminary data.</text>
</comment>